<feature type="compositionally biased region" description="Polar residues" evidence="2">
    <location>
        <begin position="953"/>
        <end position="969"/>
    </location>
</feature>
<name>A0A3E0WHR2_9GAMM</name>
<evidence type="ECO:0000256" key="1">
    <source>
        <dbReference type="SAM" id="Coils"/>
    </source>
</evidence>
<proteinExistence type="predicted"/>
<sequence length="1305" mass="146332">MSEPTRTATRIRRALAEASNVGEGMRRWMFPLDGPSADCRLEFIDTGIDSEGNTVGPATTYACPLGSVATCELDQAEPGRNVLVTFVPVRDNPARVIARRRAALAAEDDTVAAAEDTEDEDAEPYAPLGAGYLYIWRGGHLWRELQVDHHGLLRDVNLTRLAGRDHRPGTCEVDPRVSVPYKVDGEPQALAIAYSRSQWSWRRINRFGGMDYAALPQLGECTEAELYDGLRADDDHEALRRARFQTLDFSGYDHEGDRFGEPIVPSDDNPHVAPLARLDTVEGLRGTKALVRFRQAQTGVAGAADEAPADAQYMPPIVVVNDSVGIARELATQHRAAHGDLAALYKDYEEGRIDVDGQPDSDPAAFDENKHYYAIAQTIRQHFYAGADSHLEKFEARFRAEREEAEELRQEAFRSGLKKVSYALSSPAMSSTLVSAYFQGRRAYNNALEEVNQLTRVFEERRDARGSHLREDALRAYLQQTKVAALADEVLARRKLLIAHLDQDTFWIGLNDLLDRRAPDLLIGHRELGNLLDYCLENPAGKEGAVFLDHSDYTALQDRNYDLLKDFLHAIRAGERSPMLFPATDEAVDSVCTDTDAELPPGCVPFDADEYRDWIDSLKDEHGQEDPAQTQQAHDAIDGLIQRFVPRDDPFRQEDAESRDDYAGQLGVITRAAAFLEKTTAAALAPLLPGSILKLKQEAQALAGQSGELSDADRTRRAEVERRYTLLQERAQRDATLLQQLRHNLRESLPFLNDANGQREIAQHSMDAAQHQAQEADLRTQRALEADRHAEAVLRADSRRHDAAERVRNLDAARAALDADLQAVAEQQRVALTAFDAAAEQAQKSSRLLQEGLIDYAALRQRTEAVKHALDGRQRAHQDATRRLNAVADETDKARLLREQTRRELQTAQRVHIELVTLDRSLRQSLRQIDAEQRRLQQDIGRREQELARTRQELQTAEQDLRHAQSSPEQAAVRRNPLALLSEQHDTRRPTAMIVTVYHRYIELTDSIDPSRGVYVSNTHIVINPVREQARLNARIDEHRAFDAEGARQARFWVAGQENGTVALAPALTNAPALHELRAKAHAQQQALDSLRGQDATLSGDRQRYLAWRRDTVRRLQANESRLSDAEAAHLDAEKRLTAARRQERAQRQRVNNLAQHEQRIQRQLRQLEAEASRAAPKVLAAEAQAQQAAARQAERQAQHARLVAEREQIHAERQAVQREHADAERELRAAEQAQRDAARQAQQAQQDAAQPTRAPATASDATPEQMRLSADDLNQGIDELIQDKKVQQSVRSNARWHGGFVVGV</sequence>
<feature type="coiled-coil region" evidence="1">
    <location>
        <begin position="1074"/>
        <end position="1174"/>
    </location>
</feature>
<keyword evidence="1" id="KW-0175">Coiled coil</keyword>
<feature type="region of interest" description="Disordered" evidence="2">
    <location>
        <begin position="950"/>
        <end position="974"/>
    </location>
</feature>
<comment type="caution">
    <text evidence="3">The sequence shown here is derived from an EMBL/GenBank/DDBJ whole genome shotgun (WGS) entry which is preliminary data.</text>
</comment>
<keyword evidence="4" id="KW-1185">Reference proteome</keyword>
<reference evidence="4" key="1">
    <citation type="submission" date="2017-05" db="EMBL/GenBank/DDBJ databases">
        <authorList>
            <person name="Sharma S."/>
            <person name="Sidhu C."/>
            <person name="Pinnaka A.K."/>
        </authorList>
    </citation>
    <scope>NUCLEOTIDE SEQUENCE [LARGE SCALE GENOMIC DNA]</scope>
    <source>
        <strain evidence="4">AK93</strain>
    </source>
</reference>
<accession>A0A3E0WHR2</accession>
<organism evidence="3 4">
    <name type="scientific">Alkalilimnicola ehrlichii</name>
    <dbReference type="NCBI Taxonomy" id="351052"/>
    <lineage>
        <taxon>Bacteria</taxon>
        <taxon>Pseudomonadati</taxon>
        <taxon>Pseudomonadota</taxon>
        <taxon>Gammaproteobacteria</taxon>
        <taxon>Chromatiales</taxon>
        <taxon>Ectothiorhodospiraceae</taxon>
        <taxon>Alkalilimnicola</taxon>
    </lineage>
</organism>
<dbReference type="CDD" id="cd20705">
    <property type="entry name" value="MIX_I"/>
    <property type="match status" value="1"/>
</dbReference>
<gene>
    <name evidence="3" type="ORF">CAL65_22540</name>
</gene>
<feature type="non-terminal residue" evidence="3">
    <location>
        <position position="1305"/>
    </location>
</feature>
<protein>
    <submittedName>
        <fullName evidence="3">Uncharacterized protein</fullName>
    </submittedName>
</protein>
<feature type="compositionally biased region" description="Basic and acidic residues" evidence="2">
    <location>
        <begin position="1212"/>
        <end position="1239"/>
    </location>
</feature>
<feature type="region of interest" description="Disordered" evidence="2">
    <location>
        <begin position="1212"/>
        <end position="1265"/>
    </location>
</feature>
<feature type="compositionally biased region" description="Low complexity" evidence="2">
    <location>
        <begin position="1240"/>
        <end position="1259"/>
    </location>
</feature>
<dbReference type="EMBL" id="NFZW01000057">
    <property type="protein sequence ID" value="RFA31095.1"/>
    <property type="molecule type" value="Genomic_DNA"/>
</dbReference>
<evidence type="ECO:0000313" key="4">
    <source>
        <dbReference type="Proteomes" id="UP000256763"/>
    </source>
</evidence>
<evidence type="ECO:0000313" key="3">
    <source>
        <dbReference type="EMBL" id="RFA31095.1"/>
    </source>
</evidence>
<evidence type="ECO:0000256" key="2">
    <source>
        <dbReference type="SAM" id="MobiDB-lite"/>
    </source>
</evidence>
<dbReference type="Proteomes" id="UP000256763">
    <property type="component" value="Unassembled WGS sequence"/>
</dbReference>